<evidence type="ECO:0000256" key="3">
    <source>
        <dbReference type="ARBA" id="ARBA00023002"/>
    </source>
</evidence>
<reference evidence="5 6" key="1">
    <citation type="submission" date="2019-10" db="EMBL/GenBank/DDBJ databases">
        <title>Evaluation of single-gene subtyping targets for Pseudomonas.</title>
        <authorList>
            <person name="Reichler S.J."/>
            <person name="Orsi R.H."/>
            <person name="Wiedmann M."/>
            <person name="Martin N.H."/>
            <person name="Murphy S.I."/>
        </authorList>
    </citation>
    <scope>NUCLEOTIDE SEQUENCE [LARGE SCALE GENOMIC DNA]</scope>
    <source>
        <strain evidence="5 6">FSL R10-1637</strain>
    </source>
</reference>
<dbReference type="RefSeq" id="WP_153373695.1">
    <property type="nucleotide sequence ID" value="NZ_WIVU01000014.1"/>
</dbReference>
<name>A0A6L5HRJ5_9PSED</name>
<proteinExistence type="predicted"/>
<evidence type="ECO:0000256" key="2">
    <source>
        <dbReference type="ARBA" id="ARBA00022857"/>
    </source>
</evidence>
<feature type="domain" description="Bacterial bifunctional deaminase-reductase C-terminal" evidence="4">
    <location>
        <begin position="12"/>
        <end position="237"/>
    </location>
</feature>
<dbReference type="PANTHER" id="PTHR38011">
    <property type="entry name" value="DIHYDROFOLATE REDUCTASE FAMILY PROTEIN (AFU_ORTHOLOGUE AFUA_8G06820)"/>
    <property type="match status" value="1"/>
</dbReference>
<dbReference type="Pfam" id="PF01872">
    <property type="entry name" value="RibD_C"/>
    <property type="match status" value="1"/>
</dbReference>
<dbReference type="GO" id="GO:0008703">
    <property type="term" value="F:5-amino-6-(5-phosphoribosylamino)uracil reductase activity"/>
    <property type="evidence" value="ECO:0007669"/>
    <property type="project" value="InterPro"/>
</dbReference>
<dbReference type="GO" id="GO:0009231">
    <property type="term" value="P:riboflavin biosynthetic process"/>
    <property type="evidence" value="ECO:0007669"/>
    <property type="project" value="InterPro"/>
</dbReference>
<dbReference type="SUPFAM" id="SSF53597">
    <property type="entry name" value="Dihydrofolate reductase-like"/>
    <property type="match status" value="1"/>
</dbReference>
<evidence type="ECO:0000313" key="5">
    <source>
        <dbReference type="EMBL" id="MQU05959.1"/>
    </source>
</evidence>
<gene>
    <name evidence="5" type="ORF">GHO27_09675</name>
</gene>
<protein>
    <submittedName>
        <fullName evidence="5">5-amino-6-(5-phosphoribosylamino)uracil reductase</fullName>
    </submittedName>
</protein>
<comment type="caution">
    <text evidence="5">The sequence shown here is derived from an EMBL/GenBank/DDBJ whole genome shotgun (WGS) entry which is preliminary data.</text>
</comment>
<evidence type="ECO:0000313" key="6">
    <source>
        <dbReference type="Proteomes" id="UP000478064"/>
    </source>
</evidence>
<dbReference type="Gene3D" id="3.40.430.10">
    <property type="entry name" value="Dihydrofolate Reductase, subunit A"/>
    <property type="match status" value="1"/>
</dbReference>
<dbReference type="Proteomes" id="UP000478064">
    <property type="component" value="Unassembled WGS sequence"/>
</dbReference>
<evidence type="ECO:0000259" key="4">
    <source>
        <dbReference type="Pfam" id="PF01872"/>
    </source>
</evidence>
<comment type="pathway">
    <text evidence="1">Cofactor biosynthesis; riboflavin biosynthesis.</text>
</comment>
<dbReference type="InterPro" id="IPR024072">
    <property type="entry name" value="DHFR-like_dom_sf"/>
</dbReference>
<keyword evidence="2" id="KW-0521">NADP</keyword>
<dbReference type="InterPro" id="IPR002734">
    <property type="entry name" value="RibDG_C"/>
</dbReference>
<dbReference type="PANTHER" id="PTHR38011:SF7">
    <property type="entry name" value="2,5-DIAMINO-6-RIBOSYLAMINO-4(3H)-PYRIMIDINONE 5'-PHOSPHATE REDUCTASE"/>
    <property type="match status" value="1"/>
</dbReference>
<sequence>MRSETGRALDKPYVICHMLTSINGKTTGSFLQAPQTLAAINAYETTNQAFNSRAYLTGRVSMEEHFTQGRAPVLDEDAVLYPREDFVADPAAGAYIVVVDTAGKLGWESNVIHYMDRPPCHVVVLLTDKAPAAYRDFLRKRGISYLFAGDERLDAELALHKLKRLLGIDKVVLSGGGKTNEYFLRAQLIDEISLVVAPIVSHDAEEIDLFQKIDTRRPERALPLTLMCTEQLGEGTVWLRYQFKPSH</sequence>
<organism evidence="5 6">
    <name type="scientific">Pseudomonas helleri</name>
    <dbReference type="NCBI Taxonomy" id="1608996"/>
    <lineage>
        <taxon>Bacteria</taxon>
        <taxon>Pseudomonadati</taxon>
        <taxon>Pseudomonadota</taxon>
        <taxon>Gammaproteobacteria</taxon>
        <taxon>Pseudomonadales</taxon>
        <taxon>Pseudomonadaceae</taxon>
        <taxon>Pseudomonas</taxon>
    </lineage>
</organism>
<accession>A0A6L5HRJ5</accession>
<dbReference type="InterPro" id="IPR050765">
    <property type="entry name" value="Riboflavin_Biosynth_HTPR"/>
</dbReference>
<dbReference type="EMBL" id="WIVU01000014">
    <property type="protein sequence ID" value="MQU05959.1"/>
    <property type="molecule type" value="Genomic_DNA"/>
</dbReference>
<dbReference type="AlphaFoldDB" id="A0A6L5HRJ5"/>
<evidence type="ECO:0000256" key="1">
    <source>
        <dbReference type="ARBA" id="ARBA00005104"/>
    </source>
</evidence>
<keyword evidence="3" id="KW-0560">Oxidoreductase</keyword>